<dbReference type="Pfam" id="PF13466">
    <property type="entry name" value="STAS_2"/>
    <property type="match status" value="1"/>
</dbReference>
<comment type="caution">
    <text evidence="2">The sequence shown here is derived from an EMBL/GenBank/DDBJ whole genome shotgun (WGS) entry which is preliminary data.</text>
</comment>
<sequence>MLVLPAELTHAQAGACLGMLVQALRRDPDALVVADASATTVFDSSALAVLLGCRREALALGKGFVVRGLHERLASLAQLYGVGELLPAQS</sequence>
<evidence type="ECO:0000313" key="3">
    <source>
        <dbReference type="Proteomes" id="UP001528672"/>
    </source>
</evidence>
<evidence type="ECO:0000313" key="2">
    <source>
        <dbReference type="EMBL" id="MDD0816296.1"/>
    </source>
</evidence>
<dbReference type="InterPro" id="IPR036513">
    <property type="entry name" value="STAS_dom_sf"/>
</dbReference>
<name>A0ABT5MI79_9BURK</name>
<dbReference type="SUPFAM" id="SSF52091">
    <property type="entry name" value="SpoIIaa-like"/>
    <property type="match status" value="1"/>
</dbReference>
<protein>
    <submittedName>
        <fullName evidence="2">STAS domain-containing protein</fullName>
    </submittedName>
</protein>
<dbReference type="RefSeq" id="WP_273927996.1">
    <property type="nucleotide sequence ID" value="NZ_JAQSIN010000003.1"/>
</dbReference>
<dbReference type="Proteomes" id="UP001528672">
    <property type="component" value="Unassembled WGS sequence"/>
</dbReference>
<organism evidence="2 3">
    <name type="scientific">Curvibacter microcysteis</name>
    <dbReference type="NCBI Taxonomy" id="3026419"/>
    <lineage>
        <taxon>Bacteria</taxon>
        <taxon>Pseudomonadati</taxon>
        <taxon>Pseudomonadota</taxon>
        <taxon>Betaproteobacteria</taxon>
        <taxon>Burkholderiales</taxon>
        <taxon>Comamonadaceae</taxon>
        <taxon>Curvibacter</taxon>
    </lineage>
</organism>
<dbReference type="CDD" id="cd07043">
    <property type="entry name" value="STAS_anti-anti-sigma_factors"/>
    <property type="match status" value="1"/>
</dbReference>
<dbReference type="InterPro" id="IPR002645">
    <property type="entry name" value="STAS_dom"/>
</dbReference>
<reference evidence="2 3" key="1">
    <citation type="submission" date="2023-02" db="EMBL/GenBank/DDBJ databases">
        <title>Bacterial whole genome sequence for Curvibacter sp. HBC28.</title>
        <authorList>
            <person name="Le V."/>
            <person name="Ko S.-R."/>
            <person name="Ahn C.-Y."/>
            <person name="Oh H.-M."/>
        </authorList>
    </citation>
    <scope>NUCLEOTIDE SEQUENCE [LARGE SCALE GENOMIC DNA]</scope>
    <source>
        <strain evidence="2 3">HBC28</strain>
    </source>
</reference>
<proteinExistence type="predicted"/>
<gene>
    <name evidence="2" type="ORF">PSQ39_16770</name>
</gene>
<dbReference type="InterPro" id="IPR058548">
    <property type="entry name" value="MlaB-like_STAS"/>
</dbReference>
<dbReference type="PROSITE" id="PS50801">
    <property type="entry name" value="STAS"/>
    <property type="match status" value="1"/>
</dbReference>
<evidence type="ECO:0000259" key="1">
    <source>
        <dbReference type="PROSITE" id="PS50801"/>
    </source>
</evidence>
<dbReference type="EMBL" id="JAQSIO010000007">
    <property type="protein sequence ID" value="MDD0816296.1"/>
    <property type="molecule type" value="Genomic_DNA"/>
</dbReference>
<feature type="domain" description="STAS" evidence="1">
    <location>
        <begin position="1"/>
        <end position="90"/>
    </location>
</feature>
<dbReference type="Gene3D" id="3.30.750.24">
    <property type="entry name" value="STAS domain"/>
    <property type="match status" value="1"/>
</dbReference>
<keyword evidence="3" id="KW-1185">Reference proteome</keyword>
<accession>A0ABT5MI79</accession>